<name>A0ABP8C9E7_9FLAO</name>
<evidence type="ECO:0000313" key="3">
    <source>
        <dbReference type="Proteomes" id="UP001501496"/>
    </source>
</evidence>
<dbReference type="SUPFAM" id="SSF53448">
    <property type="entry name" value="Nucleotide-diphospho-sugar transferases"/>
    <property type="match status" value="1"/>
</dbReference>
<organism evidence="2 3">
    <name type="scientific">Postechiella marina</name>
    <dbReference type="NCBI Taxonomy" id="943941"/>
    <lineage>
        <taxon>Bacteria</taxon>
        <taxon>Pseudomonadati</taxon>
        <taxon>Bacteroidota</taxon>
        <taxon>Flavobacteriia</taxon>
        <taxon>Flavobacteriales</taxon>
        <taxon>Flavobacteriaceae</taxon>
        <taxon>Postechiella</taxon>
    </lineage>
</organism>
<keyword evidence="3" id="KW-1185">Reference proteome</keyword>
<sequence length="334" mass="39381">MEKTELVSIILPVYNGEQYLKQSIESCLNQTYSNIELIIVNDCSTDATLKIVNQYLAIDNRVRVINNVINKKLPASLNIGHDQAKGAYITWTSDDNYYDLLAIETMVNIILQEKTDIVYANYNMINGNENTVVKLLDFYNLLQLNCIGACFLYNNQVYKNSEKYDESLFLVEDYDFWLQSLKKYKFYHLPKVLYHYRLHNASLTQSIQVDSERNQLFVKNIEVSYKKFFSSFDLDVNYCAKLFTKLHIAPYSIKNTREIFDIRAVVNVCSKKLRLSKKNKKAWLFSIMQLQLQLLRSINKDVSFYSCLSFLKTNYKLMTYKNYKVWIKLCFRLK</sequence>
<feature type="domain" description="Glycosyltransferase 2-like" evidence="1">
    <location>
        <begin position="8"/>
        <end position="138"/>
    </location>
</feature>
<dbReference type="InterPro" id="IPR029044">
    <property type="entry name" value="Nucleotide-diphossugar_trans"/>
</dbReference>
<protein>
    <recommendedName>
        <fullName evidence="1">Glycosyltransferase 2-like domain-containing protein</fullName>
    </recommendedName>
</protein>
<dbReference type="PANTHER" id="PTHR22916:SF3">
    <property type="entry name" value="UDP-GLCNAC:BETAGAL BETA-1,3-N-ACETYLGLUCOSAMINYLTRANSFERASE-LIKE PROTEIN 1"/>
    <property type="match status" value="1"/>
</dbReference>
<dbReference type="Gene3D" id="3.90.550.10">
    <property type="entry name" value="Spore Coat Polysaccharide Biosynthesis Protein SpsA, Chain A"/>
    <property type="match status" value="1"/>
</dbReference>
<dbReference type="RefSeq" id="WP_344788017.1">
    <property type="nucleotide sequence ID" value="NZ_BAABCA010000004.1"/>
</dbReference>
<accession>A0ABP8C9E7</accession>
<dbReference type="Pfam" id="PF00535">
    <property type="entry name" value="Glycos_transf_2"/>
    <property type="match status" value="1"/>
</dbReference>
<comment type="caution">
    <text evidence="2">The sequence shown here is derived from an EMBL/GenBank/DDBJ whole genome shotgun (WGS) entry which is preliminary data.</text>
</comment>
<proteinExistence type="predicted"/>
<evidence type="ECO:0000313" key="2">
    <source>
        <dbReference type="EMBL" id="GAA4236036.1"/>
    </source>
</evidence>
<reference evidence="3" key="1">
    <citation type="journal article" date="2019" name="Int. J. Syst. Evol. Microbiol.">
        <title>The Global Catalogue of Microorganisms (GCM) 10K type strain sequencing project: providing services to taxonomists for standard genome sequencing and annotation.</title>
        <authorList>
            <consortium name="The Broad Institute Genomics Platform"/>
            <consortium name="The Broad Institute Genome Sequencing Center for Infectious Disease"/>
            <person name="Wu L."/>
            <person name="Ma J."/>
        </authorList>
    </citation>
    <scope>NUCLEOTIDE SEQUENCE [LARGE SCALE GENOMIC DNA]</scope>
    <source>
        <strain evidence="3">JCM 17630</strain>
    </source>
</reference>
<dbReference type="EMBL" id="BAABCA010000004">
    <property type="protein sequence ID" value="GAA4236036.1"/>
    <property type="molecule type" value="Genomic_DNA"/>
</dbReference>
<dbReference type="InterPro" id="IPR001173">
    <property type="entry name" value="Glyco_trans_2-like"/>
</dbReference>
<dbReference type="PANTHER" id="PTHR22916">
    <property type="entry name" value="GLYCOSYLTRANSFERASE"/>
    <property type="match status" value="1"/>
</dbReference>
<evidence type="ECO:0000259" key="1">
    <source>
        <dbReference type="Pfam" id="PF00535"/>
    </source>
</evidence>
<dbReference type="Proteomes" id="UP001501496">
    <property type="component" value="Unassembled WGS sequence"/>
</dbReference>
<gene>
    <name evidence="2" type="ORF">GCM10022291_19450</name>
</gene>